<feature type="region of interest" description="Disordered" evidence="1">
    <location>
        <begin position="184"/>
        <end position="226"/>
    </location>
</feature>
<feature type="compositionally biased region" description="Basic and acidic residues" evidence="1">
    <location>
        <begin position="202"/>
        <end position="212"/>
    </location>
</feature>
<proteinExistence type="predicted"/>
<name>Q0UA84_PHANO</name>
<feature type="compositionally biased region" description="Acidic residues" evidence="1">
    <location>
        <begin position="190"/>
        <end position="201"/>
    </location>
</feature>
<dbReference type="GeneID" id="5978482"/>
<dbReference type="InParanoid" id="Q0UA84"/>
<dbReference type="AlphaFoldDB" id="Q0UA84"/>
<evidence type="ECO:0000256" key="1">
    <source>
        <dbReference type="SAM" id="MobiDB-lite"/>
    </source>
</evidence>
<accession>Q0UA84</accession>
<protein>
    <submittedName>
        <fullName evidence="2">Uncharacterized protein</fullName>
    </submittedName>
</protein>
<evidence type="ECO:0000313" key="2">
    <source>
        <dbReference type="EMBL" id="EAT81038.1"/>
    </source>
</evidence>
<dbReference type="EMBL" id="CH445343">
    <property type="protein sequence ID" value="EAT81038.1"/>
    <property type="molecule type" value="Genomic_DNA"/>
</dbReference>
<dbReference type="Proteomes" id="UP000001055">
    <property type="component" value="Unassembled WGS sequence"/>
</dbReference>
<organism evidence="2 3">
    <name type="scientific">Phaeosphaeria nodorum (strain SN15 / ATCC MYA-4574 / FGSC 10173)</name>
    <name type="common">Glume blotch fungus</name>
    <name type="synonym">Parastagonospora nodorum</name>
    <dbReference type="NCBI Taxonomy" id="321614"/>
    <lineage>
        <taxon>Eukaryota</taxon>
        <taxon>Fungi</taxon>
        <taxon>Dikarya</taxon>
        <taxon>Ascomycota</taxon>
        <taxon>Pezizomycotina</taxon>
        <taxon>Dothideomycetes</taxon>
        <taxon>Pleosporomycetidae</taxon>
        <taxon>Pleosporales</taxon>
        <taxon>Pleosporineae</taxon>
        <taxon>Phaeosphaeriaceae</taxon>
        <taxon>Parastagonospora</taxon>
    </lineage>
</organism>
<feature type="compositionally biased region" description="Basic and acidic residues" evidence="1">
    <location>
        <begin position="1"/>
        <end position="22"/>
    </location>
</feature>
<sequence>MSEPSLHESRKDGVDPESENKHPCPQSAQQFEALTASPLSTAKQIVPEILGIPIDLGRWEIFSVSWTEVARLPSRHDATDFRFSSTKLASDMDSDVGDSMRLTRDSVDLKPLQLLNRMSYKGAPLVNRDGFYIKIPDKEDGQSSKGELVYHPERPWDEMKIDVDNMVSTASHFEMLSEAERLRQNPWCEEQGDESDEDWASCDERQPQHEQPGEGSDDAWTSCNER</sequence>
<reference evidence="3" key="1">
    <citation type="journal article" date="2007" name="Plant Cell">
        <title>Dothideomycete-plant interactions illuminated by genome sequencing and EST analysis of the wheat pathogen Stagonospora nodorum.</title>
        <authorList>
            <person name="Hane J.K."/>
            <person name="Lowe R.G."/>
            <person name="Solomon P.S."/>
            <person name="Tan K.C."/>
            <person name="Schoch C.L."/>
            <person name="Spatafora J.W."/>
            <person name="Crous P.W."/>
            <person name="Kodira C."/>
            <person name="Birren B.W."/>
            <person name="Galagan J.E."/>
            <person name="Torriani S.F."/>
            <person name="McDonald B.A."/>
            <person name="Oliver R.P."/>
        </authorList>
    </citation>
    <scope>NUCLEOTIDE SEQUENCE [LARGE SCALE GENOMIC DNA]</scope>
    <source>
        <strain evidence="3">SN15 / ATCC MYA-4574 / FGSC 10173</strain>
    </source>
</reference>
<gene>
    <name evidence="2" type="ORF">SNOG_11330</name>
</gene>
<dbReference type="VEuPathDB" id="FungiDB:JI435_113300"/>
<dbReference type="KEGG" id="pno:SNOG_11330"/>
<dbReference type="RefSeq" id="XP_001801574.1">
    <property type="nucleotide sequence ID" value="XM_001801522.1"/>
</dbReference>
<evidence type="ECO:0000313" key="3">
    <source>
        <dbReference type="Proteomes" id="UP000001055"/>
    </source>
</evidence>
<feature type="region of interest" description="Disordered" evidence="1">
    <location>
        <begin position="1"/>
        <end position="26"/>
    </location>
</feature>